<organism evidence="2 3">
    <name type="scientific">Vibrio cortegadensis</name>
    <dbReference type="NCBI Taxonomy" id="1328770"/>
    <lineage>
        <taxon>Bacteria</taxon>
        <taxon>Pseudomonadati</taxon>
        <taxon>Pseudomonadota</taxon>
        <taxon>Gammaproteobacteria</taxon>
        <taxon>Vibrionales</taxon>
        <taxon>Vibrionaceae</taxon>
        <taxon>Vibrio</taxon>
    </lineage>
</organism>
<evidence type="ECO:0008006" key="4">
    <source>
        <dbReference type="Google" id="ProtNLM"/>
    </source>
</evidence>
<evidence type="ECO:0000313" key="2">
    <source>
        <dbReference type="EMBL" id="MEZ8193433.1"/>
    </source>
</evidence>
<proteinExistence type="predicted"/>
<dbReference type="RefSeq" id="WP_171755943.1">
    <property type="nucleotide sequence ID" value="NZ_AP025472.1"/>
</dbReference>
<evidence type="ECO:0000313" key="3">
    <source>
        <dbReference type="Proteomes" id="UP001569153"/>
    </source>
</evidence>
<evidence type="ECO:0000256" key="1">
    <source>
        <dbReference type="SAM" id="MobiDB-lite"/>
    </source>
</evidence>
<accession>A0ABV4M161</accession>
<dbReference type="EMBL" id="JBGOOT010000001">
    <property type="protein sequence ID" value="MEZ8193433.1"/>
    <property type="molecule type" value="Genomic_DNA"/>
</dbReference>
<feature type="region of interest" description="Disordered" evidence="1">
    <location>
        <begin position="24"/>
        <end position="52"/>
    </location>
</feature>
<protein>
    <recommendedName>
        <fullName evidence="4">DUF5363 family protein</fullName>
    </recommendedName>
</protein>
<keyword evidence="3" id="KW-1185">Reference proteome</keyword>
<dbReference type="Proteomes" id="UP001569153">
    <property type="component" value="Unassembled WGS sequence"/>
</dbReference>
<gene>
    <name evidence="2" type="ORF">ACED38_00915</name>
</gene>
<name>A0ABV4M161_9VIBR</name>
<sequence length="52" mass="6377">MIKWLRGWVARYDLWCQSMGLTPEQRRSCVPYKEEPKRENNEESMKRESTNE</sequence>
<reference evidence="2 3" key="1">
    <citation type="submission" date="2024-06" db="EMBL/GenBank/DDBJ databases">
        <authorList>
            <person name="Steensen K."/>
            <person name="Seneca J."/>
            <person name="Bartlau N."/>
            <person name="Yu A.X."/>
            <person name="Polz M.F."/>
        </authorList>
    </citation>
    <scope>NUCLEOTIDE SEQUENCE [LARGE SCALE GENOMIC DNA]</scope>
    <source>
        <strain evidence="2 3">FF146</strain>
    </source>
</reference>
<comment type="caution">
    <text evidence="2">The sequence shown here is derived from an EMBL/GenBank/DDBJ whole genome shotgun (WGS) entry which is preliminary data.</text>
</comment>